<dbReference type="AlphaFoldDB" id="A0A2N1M3Z0"/>
<reference evidence="1 2" key="1">
    <citation type="submission" date="2016-04" db="EMBL/GenBank/DDBJ databases">
        <title>Genome analyses suggest a sexual origin of heterokaryosis in a supposedly ancient asexual fungus.</title>
        <authorList>
            <person name="Ropars J."/>
            <person name="Sedzielewska K."/>
            <person name="Noel J."/>
            <person name="Charron P."/>
            <person name="Farinelli L."/>
            <person name="Marton T."/>
            <person name="Kruger M."/>
            <person name="Pelin A."/>
            <person name="Brachmann A."/>
            <person name="Corradi N."/>
        </authorList>
    </citation>
    <scope>NUCLEOTIDE SEQUENCE [LARGE SCALE GENOMIC DNA]</scope>
    <source>
        <strain evidence="1 2">C2</strain>
    </source>
</reference>
<protein>
    <submittedName>
        <fullName evidence="1">Uncharacterized protein</fullName>
    </submittedName>
</protein>
<dbReference type="Proteomes" id="UP000233469">
    <property type="component" value="Unassembled WGS sequence"/>
</dbReference>
<proteinExistence type="predicted"/>
<dbReference type="VEuPathDB" id="FungiDB:RhiirA1_464247"/>
<gene>
    <name evidence="1" type="ORF">RhiirC2_800164</name>
</gene>
<sequence length="137" mass="16583">MEFLWHEFLHLYLFLRQDHITEEEIDSFEQTAKMLIKKEECSIQLILLYMHIFAHHIPQFLRILKSKNLQFNHFSTSSFEKKNHMHVWVFFGVITMRSGNKANSVVHDILTYENWQLYFLMNDIPKSIVQKTIVPKE</sequence>
<evidence type="ECO:0000313" key="2">
    <source>
        <dbReference type="Proteomes" id="UP000233469"/>
    </source>
</evidence>
<reference evidence="1 2" key="2">
    <citation type="submission" date="2017-10" db="EMBL/GenBank/DDBJ databases">
        <title>Extensive intraspecific genome diversity in a model arbuscular mycorrhizal fungus.</title>
        <authorList>
            <person name="Chen E.C.H."/>
            <person name="Morin E."/>
            <person name="Baudet D."/>
            <person name="Noel J."/>
            <person name="Ndikumana S."/>
            <person name="Charron P."/>
            <person name="St-Onge C."/>
            <person name="Giorgi J."/>
            <person name="Grigoriev I.V."/>
            <person name="Roux C."/>
            <person name="Martin F.M."/>
            <person name="Corradi N."/>
        </authorList>
    </citation>
    <scope>NUCLEOTIDE SEQUENCE [LARGE SCALE GENOMIC DNA]</scope>
    <source>
        <strain evidence="1 2">C2</strain>
    </source>
</reference>
<comment type="caution">
    <text evidence="1">The sequence shown here is derived from an EMBL/GenBank/DDBJ whole genome shotgun (WGS) entry which is preliminary data.</text>
</comment>
<dbReference type="VEuPathDB" id="FungiDB:FUN_023900"/>
<evidence type="ECO:0000313" key="1">
    <source>
        <dbReference type="EMBL" id="PKK56372.1"/>
    </source>
</evidence>
<name>A0A2N1M3Z0_9GLOM</name>
<dbReference type="EMBL" id="LLXL01005739">
    <property type="protein sequence ID" value="PKK56372.1"/>
    <property type="molecule type" value="Genomic_DNA"/>
</dbReference>
<accession>A0A2N1M3Z0</accession>
<organism evidence="1 2">
    <name type="scientific">Rhizophagus irregularis</name>
    <dbReference type="NCBI Taxonomy" id="588596"/>
    <lineage>
        <taxon>Eukaryota</taxon>
        <taxon>Fungi</taxon>
        <taxon>Fungi incertae sedis</taxon>
        <taxon>Mucoromycota</taxon>
        <taxon>Glomeromycotina</taxon>
        <taxon>Glomeromycetes</taxon>
        <taxon>Glomerales</taxon>
        <taxon>Glomeraceae</taxon>
        <taxon>Rhizophagus</taxon>
    </lineage>
</organism>